<feature type="signal peptide" evidence="1">
    <location>
        <begin position="1"/>
        <end position="24"/>
    </location>
</feature>
<accession>A0ABU4VPG5</accession>
<comment type="caution">
    <text evidence="2">The sequence shown here is derived from an EMBL/GenBank/DDBJ whole genome shotgun (WGS) entry which is preliminary data.</text>
</comment>
<sequence length="241" mass="25922">MPRSRARAILVVLALGVASLAACGDDEPDRGGTTTAAKLSADARLTQSDYQVLVRSWRAQRSVERQMEALDDDAAPQQVQALFGRASDAAHRDCAAYERGGAVLRALAPSCRAAAEQFEKLGATFSAMVGCTDQACLRRAFADLASSMRVGVRKMEDSRALLADTRFVPKCREALHGTDEMLDEGRKMASSLDGVVRLLGDESASEEQVGQALEQLGVLFEQPSRTSVADLDPRPCKRHVG</sequence>
<keyword evidence="1" id="KW-0732">Signal</keyword>
<organism evidence="2 3">
    <name type="scientific">Patulibacter brassicae</name>
    <dbReference type="NCBI Taxonomy" id="1705717"/>
    <lineage>
        <taxon>Bacteria</taxon>
        <taxon>Bacillati</taxon>
        <taxon>Actinomycetota</taxon>
        <taxon>Thermoleophilia</taxon>
        <taxon>Solirubrobacterales</taxon>
        <taxon>Patulibacteraceae</taxon>
        <taxon>Patulibacter</taxon>
    </lineage>
</organism>
<feature type="chain" id="PRO_5046551249" description="Lipoprotein" evidence="1">
    <location>
        <begin position="25"/>
        <end position="241"/>
    </location>
</feature>
<dbReference type="EMBL" id="JAXAVX010000019">
    <property type="protein sequence ID" value="MDX8153742.1"/>
    <property type="molecule type" value="Genomic_DNA"/>
</dbReference>
<dbReference type="Proteomes" id="UP001277761">
    <property type="component" value="Unassembled WGS sequence"/>
</dbReference>
<evidence type="ECO:0008006" key="4">
    <source>
        <dbReference type="Google" id="ProtNLM"/>
    </source>
</evidence>
<proteinExistence type="predicted"/>
<dbReference type="PROSITE" id="PS51257">
    <property type="entry name" value="PROKAR_LIPOPROTEIN"/>
    <property type="match status" value="1"/>
</dbReference>
<dbReference type="RefSeq" id="WP_319955891.1">
    <property type="nucleotide sequence ID" value="NZ_JAXAVX010000019.1"/>
</dbReference>
<keyword evidence="3" id="KW-1185">Reference proteome</keyword>
<evidence type="ECO:0000256" key="1">
    <source>
        <dbReference type="SAM" id="SignalP"/>
    </source>
</evidence>
<protein>
    <recommendedName>
        <fullName evidence="4">Lipoprotein</fullName>
    </recommendedName>
</protein>
<evidence type="ECO:0000313" key="3">
    <source>
        <dbReference type="Proteomes" id="UP001277761"/>
    </source>
</evidence>
<evidence type="ECO:0000313" key="2">
    <source>
        <dbReference type="EMBL" id="MDX8153742.1"/>
    </source>
</evidence>
<reference evidence="2 3" key="1">
    <citation type="submission" date="2023-11" db="EMBL/GenBank/DDBJ databases">
        <authorList>
            <person name="Xu M."/>
            <person name="Jiang T."/>
        </authorList>
    </citation>
    <scope>NUCLEOTIDE SEQUENCE [LARGE SCALE GENOMIC DNA]</scope>
    <source>
        <strain evidence="2 3">SD</strain>
    </source>
</reference>
<name>A0ABU4VPG5_9ACTN</name>
<gene>
    <name evidence="2" type="ORF">SK069_19250</name>
</gene>